<dbReference type="SUPFAM" id="SSF117281">
    <property type="entry name" value="Kelch motif"/>
    <property type="match status" value="1"/>
</dbReference>
<dbReference type="OrthoDB" id="191037at2759"/>
<keyword evidence="2" id="KW-0677">Repeat</keyword>
<evidence type="ECO:0000256" key="3">
    <source>
        <dbReference type="SAM" id="MobiDB-lite"/>
    </source>
</evidence>
<accession>U6GAT2</accession>
<gene>
    <name evidence="4" type="ORF">EPH_0043130</name>
</gene>
<feature type="compositionally biased region" description="Basic and acidic residues" evidence="3">
    <location>
        <begin position="1"/>
        <end position="21"/>
    </location>
</feature>
<name>U6GAT2_9EIME</name>
<dbReference type="SMART" id="SM00612">
    <property type="entry name" value="Kelch"/>
    <property type="match status" value="2"/>
</dbReference>
<dbReference type="AlphaFoldDB" id="U6GAT2"/>
<protein>
    <submittedName>
        <fullName evidence="4">Kelch motif domain-containing protein, putative</fullName>
    </submittedName>
</protein>
<dbReference type="PANTHER" id="PTHR46260:SF3">
    <property type="entry name" value="RING-TYPE DOMAIN-CONTAINING PROTEIN"/>
    <property type="match status" value="1"/>
</dbReference>
<sequence length="99" mass="10675">MADSNIPHDRGGIDSEHHVHNSLEVLDPEGKQWAFLAPMPTPRMDCSAVFAGDSIFVTGGQDGEVLSSTCFYNPESNEWSSGPSMLTPRYGHGLVVTAL</sequence>
<keyword evidence="1" id="KW-0880">Kelch repeat</keyword>
<dbReference type="PANTHER" id="PTHR46260">
    <property type="entry name" value="RING-TYPE DOMAIN-CONTAINING PROTEIN"/>
    <property type="match status" value="1"/>
</dbReference>
<reference evidence="4" key="1">
    <citation type="submission" date="2013-10" db="EMBL/GenBank/DDBJ databases">
        <title>Genomic analysis of the causative agents of coccidiosis in chickens.</title>
        <authorList>
            <person name="Reid A.J."/>
            <person name="Blake D."/>
            <person name="Billington K."/>
            <person name="Browne H."/>
            <person name="Dunn M."/>
            <person name="Hung S."/>
            <person name="Kawahara F."/>
            <person name="Miranda-Saavedra D."/>
            <person name="Mourier T."/>
            <person name="Nagra H."/>
            <person name="Otto T.D."/>
            <person name="Rawlings N."/>
            <person name="Sanchez A."/>
            <person name="Sanders M."/>
            <person name="Subramaniam C."/>
            <person name="Tay Y."/>
            <person name="Dear P."/>
            <person name="Doerig C."/>
            <person name="Gruber A."/>
            <person name="Parkinson J."/>
            <person name="Shirley M."/>
            <person name="Wan K.L."/>
            <person name="Berriman M."/>
            <person name="Tomley F."/>
            <person name="Pain A."/>
        </authorList>
    </citation>
    <scope>NUCLEOTIDE SEQUENCE [LARGE SCALE GENOMIC DNA]</scope>
    <source>
        <strain evidence="4">Houghton</strain>
    </source>
</reference>
<evidence type="ECO:0000256" key="2">
    <source>
        <dbReference type="ARBA" id="ARBA00022737"/>
    </source>
</evidence>
<dbReference type="InterPro" id="IPR006652">
    <property type="entry name" value="Kelch_1"/>
</dbReference>
<dbReference type="InterPro" id="IPR051746">
    <property type="entry name" value="Kelch_domain_containing_8"/>
</dbReference>
<evidence type="ECO:0000313" key="4">
    <source>
        <dbReference type="EMBL" id="CDI75704.1"/>
    </source>
</evidence>
<evidence type="ECO:0000313" key="5">
    <source>
        <dbReference type="Proteomes" id="UP000018201"/>
    </source>
</evidence>
<dbReference type="EMBL" id="HG691093">
    <property type="protein sequence ID" value="CDI75704.1"/>
    <property type="molecule type" value="Genomic_DNA"/>
</dbReference>
<reference evidence="4" key="2">
    <citation type="submission" date="2013-10" db="EMBL/GenBank/DDBJ databases">
        <authorList>
            <person name="Aslett M."/>
        </authorList>
    </citation>
    <scope>NUCLEOTIDE SEQUENCE [LARGE SCALE GENOMIC DNA]</scope>
    <source>
        <strain evidence="4">Houghton</strain>
    </source>
</reference>
<organism evidence="4 5">
    <name type="scientific">Eimeria praecox</name>
    <dbReference type="NCBI Taxonomy" id="51316"/>
    <lineage>
        <taxon>Eukaryota</taxon>
        <taxon>Sar</taxon>
        <taxon>Alveolata</taxon>
        <taxon>Apicomplexa</taxon>
        <taxon>Conoidasida</taxon>
        <taxon>Coccidia</taxon>
        <taxon>Eucoccidiorida</taxon>
        <taxon>Eimeriorina</taxon>
        <taxon>Eimeriidae</taxon>
        <taxon>Eimeria</taxon>
    </lineage>
</organism>
<keyword evidence="5" id="KW-1185">Reference proteome</keyword>
<dbReference type="Proteomes" id="UP000018201">
    <property type="component" value="Unassembled WGS sequence"/>
</dbReference>
<proteinExistence type="predicted"/>
<dbReference type="Pfam" id="PF01344">
    <property type="entry name" value="Kelch_1"/>
    <property type="match status" value="2"/>
</dbReference>
<evidence type="ECO:0000256" key="1">
    <source>
        <dbReference type="ARBA" id="ARBA00022441"/>
    </source>
</evidence>
<feature type="region of interest" description="Disordered" evidence="3">
    <location>
        <begin position="1"/>
        <end position="22"/>
    </location>
</feature>
<dbReference type="VEuPathDB" id="ToxoDB:EPH_0043130"/>
<dbReference type="InterPro" id="IPR015915">
    <property type="entry name" value="Kelch-typ_b-propeller"/>
</dbReference>
<dbReference type="Gene3D" id="2.120.10.80">
    <property type="entry name" value="Kelch-type beta propeller"/>
    <property type="match status" value="1"/>
</dbReference>